<dbReference type="EMBL" id="CP032509">
    <property type="protein sequence ID" value="AZN73763.1"/>
    <property type="molecule type" value="Genomic_DNA"/>
</dbReference>
<keyword evidence="2" id="KW-1185">Reference proteome</keyword>
<evidence type="ECO:0000313" key="1">
    <source>
        <dbReference type="EMBL" id="AZN73763.1"/>
    </source>
</evidence>
<proteinExistence type="predicted"/>
<evidence type="ECO:0008006" key="3">
    <source>
        <dbReference type="Google" id="ProtNLM"/>
    </source>
</evidence>
<dbReference type="OrthoDB" id="9807541at2"/>
<sequence length="281" mass="30445">MMAMAAAAPAAATDIAPFKDDLFAHPAVIEESADGAFRRYDYREMRDINGRDEIPERRAKRAYVDLSVHRAARERVIANGAGQVTVNEFGVEAGARFVVIFVHGRDGDRRLGSDDWRFGGNFNRLKNLATRNGGTYYVPSLPDFEAGGQGVIRALFAHSRQVSPQAPIVLACGSMGSALCLAAARDGALASELGGLVLLGGVPDGSLADSAAARARLPIVFGHGENDRVYDWRNQRAVFDRLRSSGGYPARFHLFATGSHGTPIRMIDWRDTLNFVLANGR</sequence>
<dbReference type="Gene3D" id="3.40.50.1820">
    <property type="entry name" value="alpha/beta hydrolase"/>
    <property type="match status" value="1"/>
</dbReference>
<dbReference type="Proteomes" id="UP000268192">
    <property type="component" value="Chromosome"/>
</dbReference>
<protein>
    <recommendedName>
        <fullName evidence="3">Alpha/beta hydrolase</fullName>
    </recommendedName>
</protein>
<dbReference type="AlphaFoldDB" id="A0A3Q8XUC9"/>
<gene>
    <name evidence="1" type="ORF">D5400_11570</name>
</gene>
<dbReference type="SUPFAM" id="SSF53474">
    <property type="entry name" value="alpha/beta-Hydrolases"/>
    <property type="match status" value="1"/>
</dbReference>
<dbReference type="InterPro" id="IPR029058">
    <property type="entry name" value="AB_hydrolase_fold"/>
</dbReference>
<evidence type="ECO:0000313" key="2">
    <source>
        <dbReference type="Proteomes" id="UP000268192"/>
    </source>
</evidence>
<organism evidence="1 2">
    <name type="scientific">Georhizobium profundi</name>
    <dbReference type="NCBI Taxonomy" id="2341112"/>
    <lineage>
        <taxon>Bacteria</taxon>
        <taxon>Pseudomonadati</taxon>
        <taxon>Pseudomonadota</taxon>
        <taxon>Alphaproteobacteria</taxon>
        <taxon>Hyphomicrobiales</taxon>
        <taxon>Rhizobiaceae</taxon>
        <taxon>Georhizobium</taxon>
    </lineage>
</organism>
<reference evidence="1 2" key="1">
    <citation type="submission" date="2018-09" db="EMBL/GenBank/DDBJ databases">
        <title>Marinorhizobium profundi gen. nov., sp. nov., isolated from a deep-sea sediment sample from the New Britain Trench and proposal of Marinorhizobiaceae fam. nov. in the order Rhizobiales of the class Alphaproteobacteria.</title>
        <authorList>
            <person name="Cao J."/>
        </authorList>
    </citation>
    <scope>NUCLEOTIDE SEQUENCE [LARGE SCALE GENOMIC DNA]</scope>
    <source>
        <strain evidence="1 2">WS11</strain>
    </source>
</reference>
<name>A0A3Q8XUC9_9HYPH</name>
<accession>A0A3Q8XUC9</accession>
<dbReference type="KEGG" id="abaw:D5400_11570"/>